<keyword evidence="11" id="KW-1185">Reference proteome</keyword>
<dbReference type="RefSeq" id="WP_245705978.1">
    <property type="nucleotide sequence ID" value="NZ_FNFO01000002.1"/>
</dbReference>
<dbReference type="InterPro" id="IPR036942">
    <property type="entry name" value="Beta-barrel_TonB_sf"/>
</dbReference>
<evidence type="ECO:0000256" key="3">
    <source>
        <dbReference type="ARBA" id="ARBA00022452"/>
    </source>
</evidence>
<dbReference type="AlphaFoldDB" id="A0A1G9ALY9"/>
<dbReference type="InterPro" id="IPR012910">
    <property type="entry name" value="Plug_dom"/>
</dbReference>
<protein>
    <submittedName>
        <fullName evidence="10">TonB-linked outer membrane protein, SusC/RagA family</fullName>
    </submittedName>
</protein>
<organism evidence="10 11">
    <name type="scientific">Catalinimonas alkaloidigena</name>
    <dbReference type="NCBI Taxonomy" id="1075417"/>
    <lineage>
        <taxon>Bacteria</taxon>
        <taxon>Pseudomonadati</taxon>
        <taxon>Bacteroidota</taxon>
        <taxon>Cytophagia</taxon>
        <taxon>Cytophagales</taxon>
        <taxon>Catalimonadaceae</taxon>
        <taxon>Catalinimonas</taxon>
    </lineage>
</organism>
<keyword evidence="3 7" id="KW-1134">Transmembrane beta strand</keyword>
<comment type="similarity">
    <text evidence="7">Belongs to the TonB-dependent receptor family.</text>
</comment>
<dbReference type="EMBL" id="FNFO01000002">
    <property type="protein sequence ID" value="SDK28389.1"/>
    <property type="molecule type" value="Genomic_DNA"/>
</dbReference>
<dbReference type="InterPro" id="IPR023996">
    <property type="entry name" value="TonB-dep_OMP_SusC/RagA"/>
</dbReference>
<sequence length="1048" mass="115143">MVAFCLLALLLPLGATIAQTTTYRVNGKVTSQTDSEGIPGVNIIIKGTTTGTTTSFDGTYSIQLKEGDVLVFSSIGYVNQEVNPNGQSELNIQLAEDVAMLQDVVVVGYGEMKRSDISSAQTTIDSKSIQKTVNTTIDQAIQGRAAGVYVTQNTGQPGGGVSVNIRGVNSLTGSNEPLYVIDGVQVQPGTVSYGSTSSVNPLAGLNPADIASMEILQGPSATAIYGSRGTNGVVLITTKRGQAGETKVSYGFLYSLQDKPQELPSMNLQQYAQMYNEIRTLRGETAPIEFRDPSILGAGTNWQDALFKTAPLMKHQVSLSGGSEKTTFYLSGEYFDQEGVAIGSSFDRYSVRVNVDNQTRKWLKLGMNLNVNQTNEQLASTQENVILNALQLAPNIPVRNPDGTWGGADAANGQSVQFTPLNPVAIANLISNTLMRRQVLGGFNVDINILKGLTFRTTLNGNIQYSDGRYFIPTYQLGLKSNDVASLSVTSDNSLYWNWNQLLEYKTTIGKHDIGAMISHEAQESRWQQITGSRTGFLSNDVVDLPLGNQQSANNGGGRSQWAMESYFGRLNYTFNSRYIVQAALRADGSANFGPENRWGVFPSASAAWRVSEESFMQSIPVINDLKIRYETGLTGNQGNGSYIYGPLASVTTPWGPGFRLSRYGNPYLQWESTMTNNIGFNLSLFQSRIQLEGDFYVKQTENLLLENPLPDYMGTAGEGAIGRPWVNIGAMQNRGWAFTLNTINIDNGNFSWNSNFNISGNKAKVTEFYSETASLNRIAWYMNNWNQRSVVGQAPWQFYGYVQEGIFQSVDEINNSAIPADNNGNRREVAPGSIWVGDVKYKDLNGDNIIDERDQTFIGNPWPKFTIGFTNTFAYKGFDLSILLTGVYGNDVYNYLRFIQTNPNNINLGRNLFEETFNYARVEGEGTAAQVTNPGTNIPRITTATVNGQGEYFTDYFVEDGSFLRVKNIQLGYNLPQTLMAKQSVLQSVRLTAGIQNLYTLTKYKGYDPEVGAYVGRDVDTNSQSIGLDYGRYPLTPVYTFGINADF</sequence>
<proteinExistence type="inferred from homology"/>
<keyword evidence="5 7" id="KW-0472">Membrane</keyword>
<dbReference type="InterPro" id="IPR037066">
    <property type="entry name" value="Plug_dom_sf"/>
</dbReference>
<dbReference type="Proteomes" id="UP000198510">
    <property type="component" value="Unassembled WGS sequence"/>
</dbReference>
<keyword evidence="8" id="KW-0732">Signal</keyword>
<dbReference type="STRING" id="1075417.SAMN05421823_102348"/>
<keyword evidence="2 7" id="KW-0813">Transport</keyword>
<dbReference type="Pfam" id="PF07715">
    <property type="entry name" value="Plug"/>
    <property type="match status" value="1"/>
</dbReference>
<gene>
    <name evidence="10" type="ORF">SAMN05421823_102348</name>
</gene>
<dbReference type="SUPFAM" id="SSF56935">
    <property type="entry name" value="Porins"/>
    <property type="match status" value="1"/>
</dbReference>
<evidence type="ECO:0000313" key="11">
    <source>
        <dbReference type="Proteomes" id="UP000198510"/>
    </source>
</evidence>
<evidence type="ECO:0000256" key="8">
    <source>
        <dbReference type="SAM" id="SignalP"/>
    </source>
</evidence>
<evidence type="ECO:0000256" key="2">
    <source>
        <dbReference type="ARBA" id="ARBA00022448"/>
    </source>
</evidence>
<feature type="domain" description="TonB-dependent receptor plug" evidence="9">
    <location>
        <begin position="115"/>
        <end position="233"/>
    </location>
</feature>
<evidence type="ECO:0000256" key="1">
    <source>
        <dbReference type="ARBA" id="ARBA00004571"/>
    </source>
</evidence>
<evidence type="ECO:0000256" key="5">
    <source>
        <dbReference type="ARBA" id="ARBA00023136"/>
    </source>
</evidence>
<dbReference type="InterPro" id="IPR023997">
    <property type="entry name" value="TonB-dep_OMP_SusC/RagA_CS"/>
</dbReference>
<dbReference type="PROSITE" id="PS52016">
    <property type="entry name" value="TONB_DEPENDENT_REC_3"/>
    <property type="match status" value="1"/>
</dbReference>
<evidence type="ECO:0000313" key="10">
    <source>
        <dbReference type="EMBL" id="SDK28389.1"/>
    </source>
</evidence>
<dbReference type="InterPro" id="IPR039426">
    <property type="entry name" value="TonB-dep_rcpt-like"/>
</dbReference>
<dbReference type="Pfam" id="PF13715">
    <property type="entry name" value="CarbopepD_reg_2"/>
    <property type="match status" value="1"/>
</dbReference>
<evidence type="ECO:0000256" key="6">
    <source>
        <dbReference type="ARBA" id="ARBA00023237"/>
    </source>
</evidence>
<dbReference type="GO" id="GO:0009279">
    <property type="term" value="C:cell outer membrane"/>
    <property type="evidence" value="ECO:0007669"/>
    <property type="project" value="UniProtKB-SubCell"/>
</dbReference>
<name>A0A1G9ALY9_9BACT</name>
<dbReference type="SUPFAM" id="SSF49464">
    <property type="entry name" value="Carboxypeptidase regulatory domain-like"/>
    <property type="match status" value="1"/>
</dbReference>
<keyword evidence="6 7" id="KW-0998">Cell outer membrane</keyword>
<evidence type="ECO:0000256" key="7">
    <source>
        <dbReference type="PROSITE-ProRule" id="PRU01360"/>
    </source>
</evidence>
<dbReference type="Gene3D" id="2.40.170.20">
    <property type="entry name" value="TonB-dependent receptor, beta-barrel domain"/>
    <property type="match status" value="1"/>
</dbReference>
<evidence type="ECO:0000259" key="9">
    <source>
        <dbReference type="Pfam" id="PF07715"/>
    </source>
</evidence>
<dbReference type="NCBIfam" id="TIGR04057">
    <property type="entry name" value="SusC_RagA_signa"/>
    <property type="match status" value="1"/>
</dbReference>
<keyword evidence="4 7" id="KW-0812">Transmembrane</keyword>
<dbReference type="NCBIfam" id="TIGR04056">
    <property type="entry name" value="OMP_RagA_SusC"/>
    <property type="match status" value="1"/>
</dbReference>
<feature type="chain" id="PRO_5011735940" evidence="8">
    <location>
        <begin position="21"/>
        <end position="1048"/>
    </location>
</feature>
<dbReference type="InterPro" id="IPR008969">
    <property type="entry name" value="CarboxyPept-like_regulatory"/>
</dbReference>
<comment type="subcellular location">
    <subcellularLocation>
        <location evidence="1 7">Cell outer membrane</location>
        <topology evidence="1 7">Multi-pass membrane protein</topology>
    </subcellularLocation>
</comment>
<evidence type="ECO:0000256" key="4">
    <source>
        <dbReference type="ARBA" id="ARBA00022692"/>
    </source>
</evidence>
<dbReference type="Gene3D" id="2.60.40.1120">
    <property type="entry name" value="Carboxypeptidase-like, regulatory domain"/>
    <property type="match status" value="1"/>
</dbReference>
<reference evidence="10 11" key="1">
    <citation type="submission" date="2016-10" db="EMBL/GenBank/DDBJ databases">
        <authorList>
            <person name="de Groot N.N."/>
        </authorList>
    </citation>
    <scope>NUCLEOTIDE SEQUENCE [LARGE SCALE GENOMIC DNA]</scope>
    <source>
        <strain evidence="10 11">DSM 25186</strain>
    </source>
</reference>
<feature type="signal peptide" evidence="8">
    <location>
        <begin position="1"/>
        <end position="20"/>
    </location>
</feature>
<accession>A0A1G9ALY9</accession>
<dbReference type="Gene3D" id="2.170.130.10">
    <property type="entry name" value="TonB-dependent receptor, plug domain"/>
    <property type="match status" value="1"/>
</dbReference>